<proteinExistence type="predicted"/>
<dbReference type="SUPFAM" id="SSF63829">
    <property type="entry name" value="Calcium-dependent phosphotriesterase"/>
    <property type="match status" value="1"/>
</dbReference>
<feature type="transmembrane region" description="Helical" evidence="1">
    <location>
        <begin position="745"/>
        <end position="767"/>
    </location>
</feature>
<name>A0A1I3LL76_9FLAO</name>
<organism evidence="4 5">
    <name type="scientific">Myroides guanonis</name>
    <dbReference type="NCBI Taxonomy" id="1150112"/>
    <lineage>
        <taxon>Bacteria</taxon>
        <taxon>Pseudomonadati</taxon>
        <taxon>Bacteroidota</taxon>
        <taxon>Flavobacteriia</taxon>
        <taxon>Flavobacteriales</taxon>
        <taxon>Flavobacteriaceae</taxon>
        <taxon>Myroides</taxon>
    </lineage>
</organism>
<dbReference type="GO" id="GO:0016020">
    <property type="term" value="C:membrane"/>
    <property type="evidence" value="ECO:0007669"/>
    <property type="project" value="InterPro"/>
</dbReference>
<evidence type="ECO:0000259" key="3">
    <source>
        <dbReference type="Pfam" id="PF06580"/>
    </source>
</evidence>
<keyword evidence="2" id="KW-0732">Signal</keyword>
<dbReference type="InterPro" id="IPR013783">
    <property type="entry name" value="Ig-like_fold"/>
</dbReference>
<keyword evidence="1" id="KW-1133">Transmembrane helix</keyword>
<dbReference type="InterPro" id="IPR036890">
    <property type="entry name" value="HATPase_C_sf"/>
</dbReference>
<dbReference type="STRING" id="1150112.SAMN04487893_101373"/>
<dbReference type="PANTHER" id="PTHR34220:SF7">
    <property type="entry name" value="SENSOR HISTIDINE KINASE YPDA"/>
    <property type="match status" value="1"/>
</dbReference>
<reference evidence="5" key="1">
    <citation type="submission" date="2016-10" db="EMBL/GenBank/DDBJ databases">
        <authorList>
            <person name="Varghese N."/>
            <person name="Submissions S."/>
        </authorList>
    </citation>
    <scope>NUCLEOTIDE SEQUENCE [LARGE SCALE GENOMIC DNA]</scope>
    <source>
        <strain evidence="5">DSM 26542</strain>
    </source>
</reference>
<feature type="signal peptide" evidence="2">
    <location>
        <begin position="1"/>
        <end position="18"/>
    </location>
</feature>
<dbReference type="GO" id="GO:0000155">
    <property type="term" value="F:phosphorelay sensor kinase activity"/>
    <property type="evidence" value="ECO:0007669"/>
    <property type="project" value="InterPro"/>
</dbReference>
<gene>
    <name evidence="4" type="ORF">SAMN04487893_101373</name>
</gene>
<feature type="domain" description="Signal transduction histidine kinase internal region" evidence="3">
    <location>
        <begin position="805"/>
        <end position="882"/>
    </location>
</feature>
<dbReference type="InterPro" id="IPR015943">
    <property type="entry name" value="WD40/YVTN_repeat-like_dom_sf"/>
</dbReference>
<dbReference type="Gene3D" id="2.60.40.10">
    <property type="entry name" value="Immunoglobulins"/>
    <property type="match status" value="1"/>
</dbReference>
<dbReference type="PANTHER" id="PTHR34220">
    <property type="entry name" value="SENSOR HISTIDINE KINASE YPDA"/>
    <property type="match status" value="1"/>
</dbReference>
<dbReference type="OrthoDB" id="9809670at2"/>
<protein>
    <recommendedName>
        <fullName evidence="3">Signal transduction histidine kinase internal region domain-containing protein</fullName>
    </recommendedName>
</protein>
<keyword evidence="1" id="KW-0812">Transmembrane</keyword>
<keyword evidence="5" id="KW-1185">Reference proteome</keyword>
<dbReference type="Gene3D" id="3.30.565.10">
    <property type="entry name" value="Histidine kinase-like ATPase, C-terminal domain"/>
    <property type="match status" value="1"/>
</dbReference>
<accession>A0A1I3LL76</accession>
<sequence>MRIVSLLFVLLVCIHLNAQERATRSFTTKNGLLSNDVSALHVDTKGRLWIGSKAGLAVQISNEFRQDSISIRYKFNNITSITEDADTNLWIASYGQGVLYRNKKESKLFTISNGLVSNRARKIKIFKDCVYVATNNGVSIISLLDKTIKNPKFKKSADYPFEVTDFFEYQDKVYATTINNGVYEVTISELVQVSDVKRILSAFKTQDALYLGTEEKLLQFDVLKDSVLGSYLIPYVWEGTIARDEILSVSSGLYSNEGGLYSLKGNENKLVVSKEVQISFNDLSSLVYDDDRDLLYLGTKSNGLLQVEWNSKIKKYRNFGKVYTSFVLHGKNFIVSEKGLSILKGEELITSVPLETFKKFQVKKQSLFKDIPTRSNHFYEIEYTTEASKIVFYKAVVEKNKIWLASNVGIFKMESEGELESYFPIHTYQFTFFQGKLIETNPYGGVRIYDDIERMKYRYFSETSSVDIPRDVVSIDQDAESVYFASALDGLYQYKNGNFKSFLSSGDFNEAKLQKVVIANSSTVLVATDFNDIYRLTFSESKANVDLAIPHKKIKGTSIDFFKIYEGKLYVATNWGVNVFGEQEYYFINQEQGLDYSVIHDGSFHSNELYLSALEGFFKIDLSIFEKKEMKLKPFVYGFKVNTIPWETEEVLKVFSKPTLPIELSYSENNLQLYFDVLRVKYPNKLEYYYRLKSDEAWINLPETGRLDLQYLQPGNYSVELKIVDLYASQNNTYLMATLIVKPPFYMSIPFIIGMVIMLFFIIFTIFKRRIHLLKIRQQRDREFEQLKMKEERKQLIFDRRYAEMRLQALQSQMDSHFIFNILTSLQYHIMGDHKKEALNHLDRFAKFIRFTLEFSSKKAVSLQEELTYLERYVAIEKLRSDRDILFIIENKDEICLDFTSITPMLLQPFVENSILYAFPPRITQPKIQIQIYQLSDCIEVVIRDNGVGIDNTKERVNWHKPKGIDLVKERISIIQNNLNREIEVNSSNVGTSVHIYLSTTIS</sequence>
<dbReference type="EMBL" id="FORU01000001">
    <property type="protein sequence ID" value="SFI85245.1"/>
    <property type="molecule type" value="Genomic_DNA"/>
</dbReference>
<dbReference type="AlphaFoldDB" id="A0A1I3LL76"/>
<keyword evidence="1" id="KW-0472">Membrane</keyword>
<evidence type="ECO:0000256" key="2">
    <source>
        <dbReference type="SAM" id="SignalP"/>
    </source>
</evidence>
<dbReference type="SUPFAM" id="SSF55874">
    <property type="entry name" value="ATPase domain of HSP90 chaperone/DNA topoisomerase II/histidine kinase"/>
    <property type="match status" value="1"/>
</dbReference>
<dbReference type="InterPro" id="IPR050640">
    <property type="entry name" value="Bact_2-comp_sensor_kinase"/>
</dbReference>
<dbReference type="Gene3D" id="2.130.10.10">
    <property type="entry name" value="YVTN repeat-like/Quinoprotein amine dehydrogenase"/>
    <property type="match status" value="3"/>
</dbReference>
<feature type="chain" id="PRO_5017433146" description="Signal transduction histidine kinase internal region domain-containing protein" evidence="2">
    <location>
        <begin position="19"/>
        <end position="1003"/>
    </location>
</feature>
<dbReference type="Proteomes" id="UP000243887">
    <property type="component" value="Unassembled WGS sequence"/>
</dbReference>
<evidence type="ECO:0000256" key="1">
    <source>
        <dbReference type="SAM" id="Phobius"/>
    </source>
</evidence>
<dbReference type="InterPro" id="IPR011110">
    <property type="entry name" value="Reg_prop"/>
</dbReference>
<evidence type="ECO:0000313" key="4">
    <source>
        <dbReference type="EMBL" id="SFI85245.1"/>
    </source>
</evidence>
<dbReference type="RefSeq" id="WP_090677735.1">
    <property type="nucleotide sequence ID" value="NZ_FORU01000001.1"/>
</dbReference>
<evidence type="ECO:0000313" key="5">
    <source>
        <dbReference type="Proteomes" id="UP000243887"/>
    </source>
</evidence>
<dbReference type="Pfam" id="PF07494">
    <property type="entry name" value="Reg_prop"/>
    <property type="match status" value="2"/>
</dbReference>
<dbReference type="InterPro" id="IPR010559">
    <property type="entry name" value="Sig_transdc_His_kin_internal"/>
</dbReference>
<dbReference type="Pfam" id="PF06580">
    <property type="entry name" value="His_kinase"/>
    <property type="match status" value="1"/>
</dbReference>